<reference evidence="2" key="2">
    <citation type="submission" date="2022-01" db="EMBL/GenBank/DDBJ databases">
        <authorList>
            <person name="Yamashiro T."/>
            <person name="Shiraishi A."/>
            <person name="Satake H."/>
            <person name="Nakayama K."/>
        </authorList>
    </citation>
    <scope>NUCLEOTIDE SEQUENCE</scope>
</reference>
<evidence type="ECO:0000313" key="3">
    <source>
        <dbReference type="Proteomes" id="UP001151760"/>
    </source>
</evidence>
<organism evidence="2 3">
    <name type="scientific">Tanacetum coccineum</name>
    <dbReference type="NCBI Taxonomy" id="301880"/>
    <lineage>
        <taxon>Eukaryota</taxon>
        <taxon>Viridiplantae</taxon>
        <taxon>Streptophyta</taxon>
        <taxon>Embryophyta</taxon>
        <taxon>Tracheophyta</taxon>
        <taxon>Spermatophyta</taxon>
        <taxon>Magnoliopsida</taxon>
        <taxon>eudicotyledons</taxon>
        <taxon>Gunneridae</taxon>
        <taxon>Pentapetalae</taxon>
        <taxon>asterids</taxon>
        <taxon>campanulids</taxon>
        <taxon>Asterales</taxon>
        <taxon>Asteraceae</taxon>
        <taxon>Asteroideae</taxon>
        <taxon>Anthemideae</taxon>
        <taxon>Anthemidinae</taxon>
        <taxon>Tanacetum</taxon>
    </lineage>
</organism>
<reference evidence="2" key="1">
    <citation type="journal article" date="2022" name="Int. J. Mol. Sci.">
        <title>Draft Genome of Tanacetum Coccineum: Genomic Comparison of Closely Related Tanacetum-Family Plants.</title>
        <authorList>
            <person name="Yamashiro T."/>
            <person name="Shiraishi A."/>
            <person name="Nakayama K."/>
            <person name="Satake H."/>
        </authorList>
    </citation>
    <scope>NUCLEOTIDE SEQUENCE</scope>
</reference>
<dbReference type="Proteomes" id="UP001151760">
    <property type="component" value="Unassembled WGS sequence"/>
</dbReference>
<evidence type="ECO:0000256" key="1">
    <source>
        <dbReference type="SAM" id="MobiDB-lite"/>
    </source>
</evidence>
<sequence length="126" mass="13961">MRKHDRGDGRREWEKNGAVESEREMYQKRFGGDEDTWGESTCVNESHNNNGTGSSGGSTAGFPAVFNPCFAAEREIWLCISFECPSACFLFSISTSKLSCSSRNSVSTSFKAVWDHLSDDNSEAIE</sequence>
<name>A0ABQ4ZCS4_9ASTR</name>
<proteinExistence type="predicted"/>
<evidence type="ECO:0000313" key="2">
    <source>
        <dbReference type="EMBL" id="GJS86845.1"/>
    </source>
</evidence>
<accession>A0ABQ4ZCS4</accession>
<gene>
    <name evidence="2" type="ORF">Tco_0769481</name>
</gene>
<protein>
    <submittedName>
        <fullName evidence="2">Uncharacterized protein</fullName>
    </submittedName>
</protein>
<dbReference type="EMBL" id="BQNB010011151">
    <property type="protein sequence ID" value="GJS86845.1"/>
    <property type="molecule type" value="Genomic_DNA"/>
</dbReference>
<keyword evidence="3" id="KW-1185">Reference proteome</keyword>
<comment type="caution">
    <text evidence="2">The sequence shown here is derived from an EMBL/GenBank/DDBJ whole genome shotgun (WGS) entry which is preliminary data.</text>
</comment>
<feature type="compositionally biased region" description="Basic and acidic residues" evidence="1">
    <location>
        <begin position="1"/>
        <end position="32"/>
    </location>
</feature>
<feature type="region of interest" description="Disordered" evidence="1">
    <location>
        <begin position="1"/>
        <end position="57"/>
    </location>
</feature>